<evidence type="ECO:0000256" key="6">
    <source>
        <dbReference type="ARBA" id="ARBA00023288"/>
    </source>
</evidence>
<dbReference type="OrthoDB" id="8550022at2"/>
<sequence length="56" mass="6007">MANRIKVKAIGLSLVAIFILTACGQKRALYLPEEPAINNTSQDSQDASESAEEGKD</sequence>
<keyword evidence="3" id="KW-0472">Membrane</keyword>
<evidence type="ECO:0000256" key="5">
    <source>
        <dbReference type="ARBA" id="ARBA00023237"/>
    </source>
</evidence>
<reference evidence="8 9" key="1">
    <citation type="journal article" date="2017" name="Antonie Van Leeuwenhoek">
        <title>Rhizobium rhizosphaerae sp. nov., a novel species isolated from rice rhizosphere.</title>
        <authorList>
            <person name="Zhao J.J."/>
            <person name="Zhang J."/>
            <person name="Zhang R.J."/>
            <person name="Zhang C.W."/>
            <person name="Yin H.Q."/>
            <person name="Zhang X.X."/>
        </authorList>
    </citation>
    <scope>NUCLEOTIDE SEQUENCE [LARGE SCALE GENOMIC DNA]</scope>
    <source>
        <strain evidence="8 9">BSs20135</strain>
    </source>
</reference>
<gene>
    <name evidence="8" type="ORF">GARC_3066</name>
</gene>
<organism evidence="8 9">
    <name type="scientific">Paraglaciecola arctica BSs20135</name>
    <dbReference type="NCBI Taxonomy" id="493475"/>
    <lineage>
        <taxon>Bacteria</taxon>
        <taxon>Pseudomonadati</taxon>
        <taxon>Pseudomonadota</taxon>
        <taxon>Gammaproteobacteria</taxon>
        <taxon>Alteromonadales</taxon>
        <taxon>Alteromonadaceae</taxon>
        <taxon>Paraglaciecola</taxon>
    </lineage>
</organism>
<evidence type="ECO:0000313" key="9">
    <source>
        <dbReference type="Proteomes" id="UP000006327"/>
    </source>
</evidence>
<feature type="compositionally biased region" description="Polar residues" evidence="7">
    <location>
        <begin position="37"/>
        <end position="48"/>
    </location>
</feature>
<comment type="subcellular location">
    <subcellularLocation>
        <location evidence="1">Cell outer membrane</location>
        <topology evidence="1">Lipid-anchor</topology>
    </subcellularLocation>
</comment>
<dbReference type="EMBL" id="BAEO01000044">
    <property type="protein sequence ID" value="GAC20029.1"/>
    <property type="molecule type" value="Genomic_DNA"/>
</dbReference>
<evidence type="ECO:0000256" key="7">
    <source>
        <dbReference type="SAM" id="MobiDB-lite"/>
    </source>
</evidence>
<evidence type="ECO:0000256" key="3">
    <source>
        <dbReference type="ARBA" id="ARBA00023136"/>
    </source>
</evidence>
<keyword evidence="9" id="KW-1185">Reference proteome</keyword>
<name>K6XHA1_9ALTE</name>
<dbReference type="RefSeq" id="WP_007621535.1">
    <property type="nucleotide sequence ID" value="NZ_BAEO01000044.1"/>
</dbReference>
<protein>
    <recommendedName>
        <fullName evidence="10">Lipoprotein</fullName>
    </recommendedName>
</protein>
<feature type="region of interest" description="Disordered" evidence="7">
    <location>
        <begin position="35"/>
        <end position="56"/>
    </location>
</feature>
<accession>K6XHA1</accession>
<keyword evidence="5" id="KW-0998">Cell outer membrane</keyword>
<proteinExistence type="predicted"/>
<dbReference type="AlphaFoldDB" id="K6XHA1"/>
<dbReference type="STRING" id="493475.GARC_3066"/>
<evidence type="ECO:0000256" key="1">
    <source>
        <dbReference type="ARBA" id="ARBA00004459"/>
    </source>
</evidence>
<evidence type="ECO:0000256" key="4">
    <source>
        <dbReference type="ARBA" id="ARBA00023139"/>
    </source>
</evidence>
<keyword evidence="4" id="KW-0564">Palmitate</keyword>
<dbReference type="InterPro" id="IPR032831">
    <property type="entry name" value="LptM_cons"/>
</dbReference>
<evidence type="ECO:0000313" key="8">
    <source>
        <dbReference type="EMBL" id="GAC20029.1"/>
    </source>
</evidence>
<dbReference type="PROSITE" id="PS51257">
    <property type="entry name" value="PROKAR_LIPOPROTEIN"/>
    <property type="match status" value="1"/>
</dbReference>
<dbReference type="NCBIfam" id="NF047847">
    <property type="entry name" value="SS_mature_LptM"/>
    <property type="match status" value="1"/>
</dbReference>
<dbReference type="Proteomes" id="UP000006327">
    <property type="component" value="Unassembled WGS sequence"/>
</dbReference>
<evidence type="ECO:0000256" key="2">
    <source>
        <dbReference type="ARBA" id="ARBA00022729"/>
    </source>
</evidence>
<evidence type="ECO:0008006" key="10">
    <source>
        <dbReference type="Google" id="ProtNLM"/>
    </source>
</evidence>
<comment type="caution">
    <text evidence="8">The sequence shown here is derived from an EMBL/GenBank/DDBJ whole genome shotgun (WGS) entry which is preliminary data.</text>
</comment>
<keyword evidence="2" id="KW-0732">Signal</keyword>
<keyword evidence="6" id="KW-0449">Lipoprotein</keyword>